<gene>
    <name evidence="2" type="ORF">J2T07_000328</name>
</gene>
<evidence type="ECO:0000313" key="2">
    <source>
        <dbReference type="EMBL" id="MDQ0008169.1"/>
    </source>
</evidence>
<keyword evidence="2" id="KW-0687">Ribonucleoprotein</keyword>
<dbReference type="Proteomes" id="UP001237737">
    <property type="component" value="Unassembled WGS sequence"/>
</dbReference>
<comment type="caution">
    <text evidence="2">The sequence shown here is derived from an EMBL/GenBank/DDBJ whole genome shotgun (WGS) entry which is preliminary data.</text>
</comment>
<keyword evidence="2" id="KW-0689">Ribosomal protein</keyword>
<feature type="compositionally biased region" description="Basic and acidic residues" evidence="1">
    <location>
        <begin position="79"/>
        <end position="92"/>
    </location>
</feature>
<keyword evidence="3" id="KW-1185">Reference proteome</keyword>
<evidence type="ECO:0000313" key="3">
    <source>
        <dbReference type="Proteomes" id="UP001237737"/>
    </source>
</evidence>
<protein>
    <submittedName>
        <fullName evidence="2">Ribosomal protein S8</fullName>
    </submittedName>
</protein>
<sequence>MSDTIELLEAIGRDASLRHISAEELADLLRRVQASEALTKTVVSGDRSWLSEEFGTILMHTTHISQIPAHEDDEDEDDKPDHDEDGKEHENESPCPPAEQP</sequence>
<proteinExistence type="predicted"/>
<dbReference type="GO" id="GO:0005840">
    <property type="term" value="C:ribosome"/>
    <property type="evidence" value="ECO:0007669"/>
    <property type="project" value="UniProtKB-KW"/>
</dbReference>
<organism evidence="2 3">
    <name type="scientific">Luteibacter jiangsuensis</name>
    <dbReference type="NCBI Taxonomy" id="637577"/>
    <lineage>
        <taxon>Bacteria</taxon>
        <taxon>Pseudomonadati</taxon>
        <taxon>Pseudomonadota</taxon>
        <taxon>Gammaproteobacteria</taxon>
        <taxon>Lysobacterales</taxon>
        <taxon>Rhodanobacteraceae</taxon>
        <taxon>Luteibacter</taxon>
    </lineage>
</organism>
<evidence type="ECO:0000256" key="1">
    <source>
        <dbReference type="SAM" id="MobiDB-lite"/>
    </source>
</evidence>
<name>A0ABT9SUD9_9GAMM</name>
<reference evidence="2 3" key="1">
    <citation type="submission" date="2023-07" db="EMBL/GenBank/DDBJ databases">
        <title>Sorghum-associated microbial communities from plants grown in Nebraska, USA.</title>
        <authorList>
            <person name="Schachtman D."/>
        </authorList>
    </citation>
    <scope>NUCLEOTIDE SEQUENCE [LARGE SCALE GENOMIC DNA]</scope>
    <source>
        <strain evidence="2 3">CC60</strain>
    </source>
</reference>
<dbReference type="EMBL" id="JAUSSK010000001">
    <property type="protein sequence ID" value="MDQ0008169.1"/>
    <property type="molecule type" value="Genomic_DNA"/>
</dbReference>
<accession>A0ABT9SUD9</accession>
<dbReference type="RefSeq" id="WP_306846822.1">
    <property type="nucleotide sequence ID" value="NZ_JAUSSK010000001.1"/>
</dbReference>
<feature type="region of interest" description="Disordered" evidence="1">
    <location>
        <begin position="62"/>
        <end position="101"/>
    </location>
</feature>